<sequence length="215" mass="24798">MSGAKKLGSLPEHRHPQTADQDTRNQGRLPHRMVPLTSPDKADLTKRGLRPKRDSVTERRPLSIHIISPTHLTHTTGRPTLHTQSSHRIKMAAADHEVETNRRHKSLEQRLNDLFRGFWRKLQRNAVRNRQAQKRSSPPRGQQGLGKQHRLKYQTSAVHEIGPTITTAHVMPERPKSSMAVDMPSRLRRPPNPQRERKARQGMVRSRRRTQWGMG</sequence>
<feature type="compositionally biased region" description="Polar residues" evidence="1">
    <location>
        <begin position="126"/>
        <end position="140"/>
    </location>
</feature>
<reference evidence="2" key="1">
    <citation type="submission" date="2022-03" db="EMBL/GenBank/DDBJ databases">
        <authorList>
            <person name="Alioto T."/>
            <person name="Alioto T."/>
            <person name="Gomez Garrido J."/>
        </authorList>
    </citation>
    <scope>NUCLEOTIDE SEQUENCE</scope>
</reference>
<dbReference type="EMBL" id="OW240921">
    <property type="protein sequence ID" value="CAH2319984.1"/>
    <property type="molecule type" value="Genomic_DNA"/>
</dbReference>
<feature type="compositionally biased region" description="Basic residues" evidence="1">
    <location>
        <begin position="197"/>
        <end position="215"/>
    </location>
</feature>
<proteinExistence type="predicted"/>
<organism evidence="2 3">
    <name type="scientific">Pelobates cultripes</name>
    <name type="common">Western spadefoot toad</name>
    <dbReference type="NCBI Taxonomy" id="61616"/>
    <lineage>
        <taxon>Eukaryota</taxon>
        <taxon>Metazoa</taxon>
        <taxon>Chordata</taxon>
        <taxon>Craniata</taxon>
        <taxon>Vertebrata</taxon>
        <taxon>Euteleostomi</taxon>
        <taxon>Amphibia</taxon>
        <taxon>Batrachia</taxon>
        <taxon>Anura</taxon>
        <taxon>Pelobatoidea</taxon>
        <taxon>Pelobatidae</taxon>
        <taxon>Pelobates</taxon>
    </lineage>
</organism>
<feature type="region of interest" description="Disordered" evidence="1">
    <location>
        <begin position="1"/>
        <end position="59"/>
    </location>
</feature>
<accession>A0AAD1TAE7</accession>
<name>A0AAD1TAE7_PELCU</name>
<evidence type="ECO:0000313" key="3">
    <source>
        <dbReference type="Proteomes" id="UP001295444"/>
    </source>
</evidence>
<feature type="compositionally biased region" description="Basic and acidic residues" evidence="1">
    <location>
        <begin position="11"/>
        <end position="25"/>
    </location>
</feature>
<dbReference type="Proteomes" id="UP001295444">
    <property type="component" value="Chromosome 10"/>
</dbReference>
<keyword evidence="3" id="KW-1185">Reference proteome</keyword>
<feature type="region of interest" description="Disordered" evidence="1">
    <location>
        <begin position="126"/>
        <end position="215"/>
    </location>
</feature>
<gene>
    <name evidence="2" type="ORF">PECUL_23A049725</name>
</gene>
<feature type="compositionally biased region" description="Basic and acidic residues" evidence="1">
    <location>
        <begin position="40"/>
        <end position="59"/>
    </location>
</feature>
<evidence type="ECO:0000256" key="1">
    <source>
        <dbReference type="SAM" id="MobiDB-lite"/>
    </source>
</evidence>
<evidence type="ECO:0000313" key="2">
    <source>
        <dbReference type="EMBL" id="CAH2319984.1"/>
    </source>
</evidence>
<protein>
    <submittedName>
        <fullName evidence="2">Uncharacterized protein</fullName>
    </submittedName>
</protein>
<dbReference type="AlphaFoldDB" id="A0AAD1TAE7"/>